<evidence type="ECO:0000256" key="6">
    <source>
        <dbReference type="ARBA" id="ARBA00022723"/>
    </source>
</evidence>
<dbReference type="Proteomes" id="UP000824094">
    <property type="component" value="Unassembled WGS sequence"/>
</dbReference>
<evidence type="ECO:0000256" key="2">
    <source>
        <dbReference type="ARBA" id="ARBA00004141"/>
    </source>
</evidence>
<feature type="domain" description="Peptidase M50" evidence="13">
    <location>
        <begin position="31"/>
        <end position="96"/>
    </location>
</feature>
<proteinExistence type="inferred from homology"/>
<dbReference type="InterPro" id="IPR008915">
    <property type="entry name" value="Peptidase_M50"/>
</dbReference>
<feature type="transmembrane region" description="Helical" evidence="12">
    <location>
        <begin position="12"/>
        <end position="36"/>
    </location>
</feature>
<evidence type="ECO:0000256" key="1">
    <source>
        <dbReference type="ARBA" id="ARBA00001947"/>
    </source>
</evidence>
<feature type="transmembrane region" description="Helical" evidence="12">
    <location>
        <begin position="148"/>
        <end position="171"/>
    </location>
</feature>
<feature type="transmembrane region" description="Helical" evidence="12">
    <location>
        <begin position="75"/>
        <end position="97"/>
    </location>
</feature>
<evidence type="ECO:0000259" key="13">
    <source>
        <dbReference type="Pfam" id="PF02163"/>
    </source>
</evidence>
<dbReference type="Pfam" id="PF02163">
    <property type="entry name" value="Peptidase_M50"/>
    <property type="match status" value="1"/>
</dbReference>
<evidence type="ECO:0000256" key="8">
    <source>
        <dbReference type="ARBA" id="ARBA00022833"/>
    </source>
</evidence>
<dbReference type="PANTHER" id="PTHR39188:SF3">
    <property type="entry name" value="STAGE IV SPORULATION PROTEIN FB"/>
    <property type="match status" value="1"/>
</dbReference>
<evidence type="ECO:0000256" key="11">
    <source>
        <dbReference type="ARBA" id="ARBA00023136"/>
    </source>
</evidence>
<accession>A0A9D1MHT8</accession>
<dbReference type="AlphaFoldDB" id="A0A9D1MHT8"/>
<keyword evidence="5 12" id="KW-0812">Transmembrane</keyword>
<reference evidence="14" key="1">
    <citation type="submission" date="2020-10" db="EMBL/GenBank/DDBJ databases">
        <authorList>
            <person name="Gilroy R."/>
        </authorList>
    </citation>
    <scope>NUCLEOTIDE SEQUENCE</scope>
    <source>
        <strain evidence="14">18911</strain>
    </source>
</reference>
<dbReference type="InterPro" id="IPR046342">
    <property type="entry name" value="CBS_dom_sf"/>
</dbReference>
<dbReference type="SUPFAM" id="SSF54631">
    <property type="entry name" value="CBS-domain pair"/>
    <property type="match status" value="1"/>
</dbReference>
<dbReference type="EMBL" id="DVNF01000107">
    <property type="protein sequence ID" value="HIU60465.1"/>
    <property type="molecule type" value="Genomic_DNA"/>
</dbReference>
<gene>
    <name evidence="14" type="ORF">IAB05_03615</name>
</gene>
<evidence type="ECO:0000256" key="4">
    <source>
        <dbReference type="ARBA" id="ARBA00022670"/>
    </source>
</evidence>
<comment type="subcellular location">
    <subcellularLocation>
        <location evidence="2">Membrane</location>
        <topology evidence="2">Multi-pass membrane protein</topology>
    </subcellularLocation>
</comment>
<dbReference type="PANTHER" id="PTHR39188">
    <property type="entry name" value="MEMBRANE-ASSOCIATED ZINC METALLOPROTEASE M50B"/>
    <property type="match status" value="1"/>
</dbReference>
<evidence type="ECO:0000256" key="7">
    <source>
        <dbReference type="ARBA" id="ARBA00022801"/>
    </source>
</evidence>
<keyword evidence="8" id="KW-0862">Zinc</keyword>
<evidence type="ECO:0000256" key="9">
    <source>
        <dbReference type="ARBA" id="ARBA00022989"/>
    </source>
</evidence>
<keyword evidence="10" id="KW-0482">Metalloprotease</keyword>
<keyword evidence="4" id="KW-0645">Protease</keyword>
<keyword evidence="9 12" id="KW-1133">Transmembrane helix</keyword>
<name>A0A9D1MHT8_9FIRM</name>
<sequence>MGMSIRIHPAFWAAAAVLCFTGNFIVLGAGLAVVLVHEFAHAIAAYERGYVLNKITLMPYGAVISGEERLPEKDAFMIAAAGPLSNAVICLVLWALWWRFPVLYPYTKVIFDLSFAIGVFNVLPFYPLDGARMILAASKNKLRALKTLKILGIMASFTLVALFVVSAFYSLNLMPAIMAVPLYLGATGGTEKERYRHIYETISENKIKDAPLENKTVTVHWGLKLKTLLKRLSRDSLHTFIIVDDDMRYIGKLSESEFLYLMKNRPITDTVKEALGF</sequence>
<feature type="transmembrane region" description="Helical" evidence="12">
    <location>
        <begin position="109"/>
        <end position="128"/>
    </location>
</feature>
<evidence type="ECO:0000256" key="10">
    <source>
        <dbReference type="ARBA" id="ARBA00023049"/>
    </source>
</evidence>
<organism evidence="14 15">
    <name type="scientific">Candidatus Stercoripulliclostridium merdigallinarum</name>
    <dbReference type="NCBI Taxonomy" id="2840951"/>
    <lineage>
        <taxon>Bacteria</taxon>
        <taxon>Bacillati</taxon>
        <taxon>Bacillota</taxon>
        <taxon>Clostridia</taxon>
        <taxon>Eubacteriales</taxon>
        <taxon>Candidatus Stercoripulliclostridium</taxon>
    </lineage>
</organism>
<evidence type="ECO:0000256" key="12">
    <source>
        <dbReference type="SAM" id="Phobius"/>
    </source>
</evidence>
<dbReference type="GO" id="GO:0016020">
    <property type="term" value="C:membrane"/>
    <property type="evidence" value="ECO:0007669"/>
    <property type="project" value="UniProtKB-SubCell"/>
</dbReference>
<reference evidence="14" key="2">
    <citation type="journal article" date="2021" name="PeerJ">
        <title>Extensive microbial diversity within the chicken gut microbiome revealed by metagenomics and culture.</title>
        <authorList>
            <person name="Gilroy R."/>
            <person name="Ravi A."/>
            <person name="Getino M."/>
            <person name="Pursley I."/>
            <person name="Horton D.L."/>
            <person name="Alikhan N.F."/>
            <person name="Baker D."/>
            <person name="Gharbi K."/>
            <person name="Hall N."/>
            <person name="Watson M."/>
            <person name="Adriaenssens E.M."/>
            <person name="Foster-Nyarko E."/>
            <person name="Jarju S."/>
            <person name="Secka A."/>
            <person name="Antonio M."/>
            <person name="Oren A."/>
            <person name="Chaudhuri R.R."/>
            <person name="La Ragione R."/>
            <person name="Hildebrand F."/>
            <person name="Pallen M.J."/>
        </authorList>
    </citation>
    <scope>NUCLEOTIDE SEQUENCE</scope>
    <source>
        <strain evidence="14">18911</strain>
    </source>
</reference>
<evidence type="ECO:0000256" key="5">
    <source>
        <dbReference type="ARBA" id="ARBA00022692"/>
    </source>
</evidence>
<evidence type="ECO:0000313" key="15">
    <source>
        <dbReference type="Proteomes" id="UP000824094"/>
    </source>
</evidence>
<protein>
    <submittedName>
        <fullName evidence="14">M50 family metallopeptidase</fullName>
    </submittedName>
</protein>
<comment type="cofactor">
    <cofactor evidence="1">
        <name>Zn(2+)</name>
        <dbReference type="ChEBI" id="CHEBI:29105"/>
    </cofactor>
</comment>
<dbReference type="GO" id="GO:0008237">
    <property type="term" value="F:metallopeptidase activity"/>
    <property type="evidence" value="ECO:0007669"/>
    <property type="project" value="UniProtKB-KW"/>
</dbReference>
<comment type="similarity">
    <text evidence="3">Belongs to the peptidase M50B family.</text>
</comment>
<evidence type="ECO:0000313" key="14">
    <source>
        <dbReference type="EMBL" id="HIU60465.1"/>
    </source>
</evidence>
<evidence type="ECO:0000256" key="3">
    <source>
        <dbReference type="ARBA" id="ARBA00007931"/>
    </source>
</evidence>
<comment type="caution">
    <text evidence="14">The sequence shown here is derived from an EMBL/GenBank/DDBJ whole genome shotgun (WGS) entry which is preliminary data.</text>
</comment>
<dbReference type="GO" id="GO:0006508">
    <property type="term" value="P:proteolysis"/>
    <property type="evidence" value="ECO:0007669"/>
    <property type="project" value="UniProtKB-KW"/>
</dbReference>
<keyword evidence="6" id="KW-0479">Metal-binding</keyword>
<keyword evidence="7" id="KW-0378">Hydrolase</keyword>
<dbReference type="GO" id="GO:0046872">
    <property type="term" value="F:metal ion binding"/>
    <property type="evidence" value="ECO:0007669"/>
    <property type="project" value="UniProtKB-KW"/>
</dbReference>
<keyword evidence="11 12" id="KW-0472">Membrane</keyword>